<dbReference type="Gene3D" id="2.60.120.200">
    <property type="match status" value="2"/>
</dbReference>
<dbReference type="SUPFAM" id="SSF49899">
    <property type="entry name" value="Concanavalin A-like lectins/glucanases"/>
    <property type="match status" value="1"/>
</dbReference>
<dbReference type="InterPro" id="IPR013320">
    <property type="entry name" value="ConA-like_dom_sf"/>
</dbReference>
<feature type="compositionally biased region" description="Low complexity" evidence="9">
    <location>
        <begin position="541"/>
        <end position="596"/>
    </location>
</feature>
<feature type="compositionally biased region" description="Low complexity" evidence="9">
    <location>
        <begin position="1"/>
        <end position="22"/>
    </location>
</feature>
<keyword evidence="3 10" id="KW-0812">Transmembrane</keyword>
<evidence type="ECO:0000256" key="3">
    <source>
        <dbReference type="ARBA" id="ARBA00022692"/>
    </source>
</evidence>
<evidence type="ECO:0000313" key="13">
    <source>
        <dbReference type="Proteomes" id="UP000521872"/>
    </source>
</evidence>
<evidence type="ECO:0000256" key="7">
    <source>
        <dbReference type="ARBA" id="ARBA00023180"/>
    </source>
</evidence>
<proteinExistence type="inferred from homology"/>
<protein>
    <recommendedName>
        <fullName evidence="11">GH16 domain-containing protein</fullName>
    </recommendedName>
</protein>
<comment type="caution">
    <text evidence="12">The sequence shown here is derived from an EMBL/GenBank/DDBJ whole genome shotgun (WGS) entry which is preliminary data.</text>
</comment>
<dbReference type="AlphaFoldDB" id="A0A8H4QJQ3"/>
<dbReference type="GO" id="GO:0071555">
    <property type="term" value="P:cell wall organization"/>
    <property type="evidence" value="ECO:0007669"/>
    <property type="project" value="UniProtKB-KW"/>
</dbReference>
<evidence type="ECO:0000259" key="11">
    <source>
        <dbReference type="PROSITE" id="PS51762"/>
    </source>
</evidence>
<keyword evidence="5 10" id="KW-1133">Transmembrane helix</keyword>
<evidence type="ECO:0000256" key="9">
    <source>
        <dbReference type="SAM" id="MobiDB-lite"/>
    </source>
</evidence>
<keyword evidence="13" id="KW-1185">Reference proteome</keyword>
<dbReference type="GO" id="GO:0006078">
    <property type="term" value="P:(1-&gt;6)-beta-D-glucan biosynthetic process"/>
    <property type="evidence" value="ECO:0007669"/>
    <property type="project" value="TreeGrafter"/>
</dbReference>
<evidence type="ECO:0000256" key="2">
    <source>
        <dbReference type="ARBA" id="ARBA00010962"/>
    </source>
</evidence>
<dbReference type="InterPro" id="IPR005629">
    <property type="entry name" value="Skn1/Kre6/Sbg1"/>
</dbReference>
<accession>A0A8H4QJQ3</accession>
<gene>
    <name evidence="12" type="ORF">D9613_003618</name>
</gene>
<feature type="region of interest" description="Disordered" evidence="9">
    <location>
        <begin position="1"/>
        <end position="40"/>
    </location>
</feature>
<dbReference type="Proteomes" id="UP000521872">
    <property type="component" value="Unassembled WGS sequence"/>
</dbReference>
<comment type="subcellular location">
    <subcellularLocation>
        <location evidence="1">Membrane</location>
        <topology evidence="1">Single-pass type II membrane protein</topology>
    </subcellularLocation>
</comment>
<feature type="compositionally biased region" description="Polar residues" evidence="9">
    <location>
        <begin position="530"/>
        <end position="540"/>
    </location>
</feature>
<keyword evidence="8" id="KW-0961">Cell wall biogenesis/degradation</keyword>
<feature type="region of interest" description="Disordered" evidence="9">
    <location>
        <begin position="491"/>
        <end position="596"/>
    </location>
</feature>
<keyword evidence="6 10" id="KW-0472">Membrane</keyword>
<feature type="transmembrane region" description="Helical" evidence="10">
    <location>
        <begin position="103"/>
        <end position="123"/>
    </location>
</feature>
<feature type="compositionally biased region" description="Low complexity" evidence="9">
    <location>
        <begin position="491"/>
        <end position="529"/>
    </location>
</feature>
<name>A0A8H4QJQ3_9AGAR</name>
<evidence type="ECO:0000256" key="10">
    <source>
        <dbReference type="SAM" id="Phobius"/>
    </source>
</evidence>
<dbReference type="PANTHER" id="PTHR31361">
    <property type="entry name" value="BETA-GLUCAN SYNTHESIS-ASSOCIATED PROTEIN KRE6-RELATED"/>
    <property type="match status" value="1"/>
</dbReference>
<evidence type="ECO:0000313" key="12">
    <source>
        <dbReference type="EMBL" id="KAF4612061.1"/>
    </source>
</evidence>
<reference evidence="12 13" key="1">
    <citation type="submission" date="2019-12" db="EMBL/GenBank/DDBJ databases">
        <authorList>
            <person name="Floudas D."/>
            <person name="Bentzer J."/>
            <person name="Ahren D."/>
            <person name="Johansson T."/>
            <person name="Persson P."/>
            <person name="Tunlid A."/>
        </authorList>
    </citation>
    <scope>NUCLEOTIDE SEQUENCE [LARGE SCALE GENOMIC DNA]</scope>
    <source>
        <strain evidence="12 13">CBS 102.39</strain>
    </source>
</reference>
<sequence>MSGYQSLTPSSPTSPMPSSTRSNFSRSNHEHTNVDIGTLESRGNVADSVSQRFAMAPSPKAWGTPLDIHTTEPDDYLHNPDPLRDRNIDRGGSICTARGLENLGCLFVLVAGCLMLFAGYPILTHFMRKPIPTQGGFNVGGINATGQIPLMTGNYALIDRATPQSAYTKPSYVNPNEEMVLVFSDEFEQDGRSFYPGDDPFWEAVDLHYWGTNDLEWYDPMQATTKGGALRLTIAKVDPESNHNLTYRSAMIQSWNKFCFTGGLIEAAVTLPGDNKASGLWPALWAMGNLGRAGYGASLDGLWPYSYDSCDVGTLPNQTYPGTATPIAATENGDPSHDNVLSYLPGQRLSACTCAGESHPGPARRDGSYVGRSAPEIDIFEATVESDGGKYIIANLGFSMNFAALDLDALVFPATMSIDYIRVYQPKDNINIGCDPHNFPTKSYIDTPSVLQPDNPQNPRASLALHNKMRSFSQLTLVLLSIAAAAIAQSSSSSSSDVDSGTSSSATQAPPTTSSSASAVVQTSSSATSPIATQSSSGTKAANTQSSSSKTSPATGSQTGKSTGTGTGTASTPPGTTGAAGNSTGGPSPTPSPGSGMRFGFSAAGAGAVIALAAAPLFL</sequence>
<organism evidence="12 13">
    <name type="scientific">Agrocybe pediades</name>
    <dbReference type="NCBI Taxonomy" id="84607"/>
    <lineage>
        <taxon>Eukaryota</taxon>
        <taxon>Fungi</taxon>
        <taxon>Dikarya</taxon>
        <taxon>Basidiomycota</taxon>
        <taxon>Agaricomycotina</taxon>
        <taxon>Agaricomycetes</taxon>
        <taxon>Agaricomycetidae</taxon>
        <taxon>Agaricales</taxon>
        <taxon>Agaricineae</taxon>
        <taxon>Strophariaceae</taxon>
        <taxon>Agrocybe</taxon>
    </lineage>
</organism>
<evidence type="ECO:0000256" key="5">
    <source>
        <dbReference type="ARBA" id="ARBA00022989"/>
    </source>
</evidence>
<keyword evidence="4" id="KW-0735">Signal-anchor</keyword>
<dbReference type="Pfam" id="PF03935">
    <property type="entry name" value="SKN1_KRE6_Sbg1"/>
    <property type="match status" value="2"/>
</dbReference>
<dbReference type="GO" id="GO:0005789">
    <property type="term" value="C:endoplasmic reticulum membrane"/>
    <property type="evidence" value="ECO:0007669"/>
    <property type="project" value="TreeGrafter"/>
</dbReference>
<dbReference type="EMBL" id="JAACJL010000057">
    <property type="protein sequence ID" value="KAF4612061.1"/>
    <property type="molecule type" value="Genomic_DNA"/>
</dbReference>
<evidence type="ECO:0000256" key="6">
    <source>
        <dbReference type="ARBA" id="ARBA00023136"/>
    </source>
</evidence>
<dbReference type="PANTHER" id="PTHR31361:SF1">
    <property type="entry name" value="BETA-GLUCAN SYNTHESIS-ASSOCIATED PROTEIN KRE6-RELATED"/>
    <property type="match status" value="1"/>
</dbReference>
<evidence type="ECO:0000256" key="4">
    <source>
        <dbReference type="ARBA" id="ARBA00022968"/>
    </source>
</evidence>
<evidence type="ECO:0000256" key="8">
    <source>
        <dbReference type="ARBA" id="ARBA00023316"/>
    </source>
</evidence>
<evidence type="ECO:0000256" key="1">
    <source>
        <dbReference type="ARBA" id="ARBA00004606"/>
    </source>
</evidence>
<dbReference type="PROSITE" id="PS51762">
    <property type="entry name" value="GH16_2"/>
    <property type="match status" value="1"/>
</dbReference>
<dbReference type="GO" id="GO:0015926">
    <property type="term" value="F:glucosidase activity"/>
    <property type="evidence" value="ECO:0007669"/>
    <property type="project" value="TreeGrafter"/>
</dbReference>
<feature type="domain" description="GH16" evidence="11">
    <location>
        <begin position="162"/>
        <end position="429"/>
    </location>
</feature>
<keyword evidence="7" id="KW-0325">Glycoprotein</keyword>
<dbReference type="GO" id="GO:0005886">
    <property type="term" value="C:plasma membrane"/>
    <property type="evidence" value="ECO:0007669"/>
    <property type="project" value="TreeGrafter"/>
</dbReference>
<dbReference type="InterPro" id="IPR000757">
    <property type="entry name" value="Beta-glucanase-like"/>
</dbReference>
<comment type="similarity">
    <text evidence="2">Belongs to the SKN1/KRE6 family.</text>
</comment>